<proteinExistence type="predicted"/>
<evidence type="ECO:0000313" key="4">
    <source>
        <dbReference type="Proteomes" id="UP000032180"/>
    </source>
</evidence>
<dbReference type="AlphaFoldDB" id="A0A0D9VHW5"/>
<evidence type="ECO:0000256" key="1">
    <source>
        <dbReference type="SAM" id="MobiDB-lite"/>
    </source>
</evidence>
<feature type="transmembrane region" description="Helical" evidence="2">
    <location>
        <begin position="66"/>
        <end position="87"/>
    </location>
</feature>
<name>A0A0D9VHW5_9ORYZ</name>
<reference evidence="3 4" key="1">
    <citation type="submission" date="2012-08" db="EMBL/GenBank/DDBJ databases">
        <title>Oryza genome evolution.</title>
        <authorList>
            <person name="Wing R.A."/>
        </authorList>
    </citation>
    <scope>NUCLEOTIDE SEQUENCE</scope>
</reference>
<organism evidence="3 4">
    <name type="scientific">Leersia perrieri</name>
    <dbReference type="NCBI Taxonomy" id="77586"/>
    <lineage>
        <taxon>Eukaryota</taxon>
        <taxon>Viridiplantae</taxon>
        <taxon>Streptophyta</taxon>
        <taxon>Embryophyta</taxon>
        <taxon>Tracheophyta</taxon>
        <taxon>Spermatophyta</taxon>
        <taxon>Magnoliopsida</taxon>
        <taxon>Liliopsida</taxon>
        <taxon>Poales</taxon>
        <taxon>Poaceae</taxon>
        <taxon>BOP clade</taxon>
        <taxon>Oryzoideae</taxon>
        <taxon>Oryzeae</taxon>
        <taxon>Oryzinae</taxon>
        <taxon>Leersia</taxon>
    </lineage>
</organism>
<dbReference type="EnsemblPlants" id="LPERR02G18720.1">
    <property type="protein sequence ID" value="LPERR02G18720.1"/>
    <property type="gene ID" value="LPERR02G18720"/>
</dbReference>
<dbReference type="HOGENOM" id="CLU_178812_1_0_1"/>
<dbReference type="Proteomes" id="UP000032180">
    <property type="component" value="Chromosome 2"/>
</dbReference>
<dbReference type="eggNOG" id="ENOG502R5TQ">
    <property type="taxonomic scope" value="Eukaryota"/>
</dbReference>
<evidence type="ECO:0000313" key="3">
    <source>
        <dbReference type="EnsemblPlants" id="LPERR02G18720.1"/>
    </source>
</evidence>
<accession>A0A0D9VHW5</accession>
<keyword evidence="4" id="KW-1185">Reference proteome</keyword>
<keyword evidence="2" id="KW-1133">Transmembrane helix</keyword>
<keyword evidence="2" id="KW-0472">Membrane</keyword>
<dbReference type="Gramene" id="LPERR02G18720.1">
    <property type="protein sequence ID" value="LPERR02G18720.1"/>
    <property type="gene ID" value="LPERR02G18720"/>
</dbReference>
<protein>
    <submittedName>
        <fullName evidence="3">Uncharacterized protein</fullName>
    </submittedName>
</protein>
<sequence length="89" mass="9226">MAPTDNGGSRSSKEAEGELAPAPTPLAAAVGRAVRHGPMLRLATLQLMLFAAHEIVVGAARPPVPLPRLLAAFVAWLVGFLSLFVALMA</sequence>
<reference evidence="3" key="3">
    <citation type="submission" date="2015-04" db="UniProtKB">
        <authorList>
            <consortium name="EnsemblPlants"/>
        </authorList>
    </citation>
    <scope>IDENTIFICATION</scope>
</reference>
<reference evidence="4" key="2">
    <citation type="submission" date="2013-12" db="EMBL/GenBank/DDBJ databases">
        <authorList>
            <person name="Yu Y."/>
            <person name="Lee S."/>
            <person name="de Baynast K."/>
            <person name="Wissotski M."/>
            <person name="Liu L."/>
            <person name="Talag J."/>
            <person name="Goicoechea J."/>
            <person name="Angelova A."/>
            <person name="Jetty R."/>
            <person name="Kudrna D."/>
            <person name="Golser W."/>
            <person name="Rivera L."/>
            <person name="Zhang J."/>
            <person name="Wing R."/>
        </authorList>
    </citation>
    <scope>NUCLEOTIDE SEQUENCE</scope>
</reference>
<keyword evidence="2" id="KW-0812">Transmembrane</keyword>
<feature type="compositionally biased region" description="Polar residues" evidence="1">
    <location>
        <begin position="1"/>
        <end position="10"/>
    </location>
</feature>
<evidence type="ECO:0000256" key="2">
    <source>
        <dbReference type="SAM" id="Phobius"/>
    </source>
</evidence>
<feature type="region of interest" description="Disordered" evidence="1">
    <location>
        <begin position="1"/>
        <end position="23"/>
    </location>
</feature>